<dbReference type="InterPro" id="IPR029063">
    <property type="entry name" value="SAM-dependent_MTases_sf"/>
</dbReference>
<dbReference type="PANTHER" id="PTHR43464">
    <property type="entry name" value="METHYLTRANSFERASE"/>
    <property type="match status" value="1"/>
</dbReference>
<dbReference type="Gene3D" id="3.40.50.150">
    <property type="entry name" value="Vaccinia Virus protein VP39"/>
    <property type="match status" value="1"/>
</dbReference>
<sequence length="317" mass="33899">MTKPSVNTTFDASLVDLHPNASFSTTESDPSDAGMSSTTRQFPTSAPTLTAQDQSQTTPAKSPKSIQHIGTQDAYDQWASVYDTDGNMLQSIDDDELNTLLPSLLDQTASSPDTCISVLDLGCGTGRNTARLITHTWPASKRISVTGLDFSEGMLSLARTKLTSLIPAQSVSLRLDQCNPFPTSGALFNPEKLDIPPQDLVLSTLVLEHIPLPTFMATLSSLLAPSGGTALVTNMHADMGAMSQAGFVNAAGVKVRGESYVYTLAQTVQAAQDVGLEVVAARERKVEEEDIEKGVVGERGRKWKGVKVWFGVVVRKA</sequence>
<dbReference type="EMBL" id="SWKU01000024">
    <property type="protein sequence ID" value="KAF2997192.1"/>
    <property type="molecule type" value="Genomic_DNA"/>
</dbReference>
<feature type="region of interest" description="Disordered" evidence="1">
    <location>
        <begin position="20"/>
        <end position="69"/>
    </location>
</feature>
<evidence type="ECO:0000313" key="3">
    <source>
        <dbReference type="EMBL" id="KAF2997192.1"/>
    </source>
</evidence>
<accession>A0A9P4T8T9</accession>
<dbReference type="Proteomes" id="UP000801428">
    <property type="component" value="Unassembled WGS sequence"/>
</dbReference>
<proteinExistence type="predicted"/>
<dbReference type="SUPFAM" id="SSF53335">
    <property type="entry name" value="S-adenosyl-L-methionine-dependent methyltransferases"/>
    <property type="match status" value="1"/>
</dbReference>
<name>A0A9P4T8T9_CURKU</name>
<dbReference type="GO" id="GO:0010420">
    <property type="term" value="F:polyprenyldihydroxybenzoate methyltransferase activity"/>
    <property type="evidence" value="ECO:0007669"/>
    <property type="project" value="TreeGrafter"/>
</dbReference>
<dbReference type="AlphaFoldDB" id="A0A9P4T8T9"/>
<dbReference type="InterPro" id="IPR013217">
    <property type="entry name" value="Methyltransf_12"/>
</dbReference>
<dbReference type="CDD" id="cd02440">
    <property type="entry name" value="AdoMet_MTases"/>
    <property type="match status" value="1"/>
</dbReference>
<evidence type="ECO:0000259" key="2">
    <source>
        <dbReference type="Pfam" id="PF08242"/>
    </source>
</evidence>
<evidence type="ECO:0000256" key="1">
    <source>
        <dbReference type="SAM" id="MobiDB-lite"/>
    </source>
</evidence>
<dbReference type="OrthoDB" id="66144at2759"/>
<dbReference type="PANTHER" id="PTHR43464:SF52">
    <property type="entry name" value="PUTATIVE-RELATED"/>
    <property type="match status" value="1"/>
</dbReference>
<organism evidence="3 4">
    <name type="scientific">Curvularia kusanoi</name>
    <name type="common">Cochliobolus kusanoi</name>
    <dbReference type="NCBI Taxonomy" id="90978"/>
    <lineage>
        <taxon>Eukaryota</taxon>
        <taxon>Fungi</taxon>
        <taxon>Dikarya</taxon>
        <taxon>Ascomycota</taxon>
        <taxon>Pezizomycotina</taxon>
        <taxon>Dothideomycetes</taxon>
        <taxon>Pleosporomycetidae</taxon>
        <taxon>Pleosporales</taxon>
        <taxon>Pleosporineae</taxon>
        <taxon>Pleosporaceae</taxon>
        <taxon>Curvularia</taxon>
    </lineage>
</organism>
<gene>
    <name evidence="3" type="ORF">E8E13_006329</name>
</gene>
<evidence type="ECO:0000313" key="4">
    <source>
        <dbReference type="Proteomes" id="UP000801428"/>
    </source>
</evidence>
<feature type="compositionally biased region" description="Polar residues" evidence="1">
    <location>
        <begin position="21"/>
        <end position="69"/>
    </location>
</feature>
<comment type="caution">
    <text evidence="3">The sequence shown here is derived from an EMBL/GenBank/DDBJ whole genome shotgun (WGS) entry which is preliminary data.</text>
</comment>
<dbReference type="Pfam" id="PF08242">
    <property type="entry name" value="Methyltransf_12"/>
    <property type="match status" value="1"/>
</dbReference>
<keyword evidence="4" id="KW-1185">Reference proteome</keyword>
<protein>
    <recommendedName>
        <fullName evidence="2">Methyltransferase type 12 domain-containing protein</fullName>
    </recommendedName>
</protein>
<feature type="domain" description="Methyltransferase type 12" evidence="2">
    <location>
        <begin position="119"/>
        <end position="227"/>
    </location>
</feature>
<reference evidence="3" key="1">
    <citation type="submission" date="2019-04" db="EMBL/GenBank/DDBJ databases">
        <title>Sequencing of skin fungus with MAO and IRED activity.</title>
        <authorList>
            <person name="Marsaioli A.J."/>
            <person name="Bonatto J.M.C."/>
            <person name="Reis Junior O."/>
        </authorList>
    </citation>
    <scope>NUCLEOTIDE SEQUENCE</scope>
    <source>
        <strain evidence="3">30M1</strain>
    </source>
</reference>